<evidence type="ECO:0000256" key="5">
    <source>
        <dbReference type="ARBA" id="ARBA00022679"/>
    </source>
</evidence>
<comment type="subcellular location">
    <subcellularLocation>
        <location evidence="1">Host cytoplasm</location>
    </subcellularLocation>
</comment>
<gene>
    <name evidence="15" type="ORF">QYM36_003360</name>
</gene>
<dbReference type="EC" id="2.7.11.1" evidence="2"/>
<dbReference type="PANTHER" id="PTHR22984:SF25">
    <property type="entry name" value="PROTEIN KINASE DOMAIN-CONTAINING PROTEIN"/>
    <property type="match status" value="1"/>
</dbReference>
<evidence type="ECO:0000313" key="16">
    <source>
        <dbReference type="Proteomes" id="UP001187531"/>
    </source>
</evidence>
<evidence type="ECO:0000256" key="2">
    <source>
        <dbReference type="ARBA" id="ARBA00012513"/>
    </source>
</evidence>
<keyword evidence="8 12" id="KW-0067">ATP-binding</keyword>
<keyword evidence="16" id="KW-1185">Reference proteome</keyword>
<keyword evidence="5" id="KW-0808">Transferase</keyword>
<dbReference type="Gene3D" id="3.30.200.20">
    <property type="entry name" value="Phosphorylase Kinase, domain 1"/>
    <property type="match status" value="1"/>
</dbReference>
<evidence type="ECO:0000256" key="9">
    <source>
        <dbReference type="ARBA" id="ARBA00023200"/>
    </source>
</evidence>
<keyword evidence="9" id="KW-1035">Host cytoplasm</keyword>
<evidence type="ECO:0000256" key="8">
    <source>
        <dbReference type="ARBA" id="ARBA00022840"/>
    </source>
</evidence>
<reference evidence="15" key="1">
    <citation type="submission" date="2023-07" db="EMBL/GenBank/DDBJ databases">
        <title>Chromosome-level genome assembly of Artemia franciscana.</title>
        <authorList>
            <person name="Jo E."/>
        </authorList>
    </citation>
    <scope>NUCLEOTIDE SEQUENCE</scope>
    <source>
        <tissue evidence="15">Whole body</tissue>
    </source>
</reference>
<dbReference type="SUPFAM" id="SSF56112">
    <property type="entry name" value="Protein kinase-like (PK-like)"/>
    <property type="match status" value="1"/>
</dbReference>
<keyword evidence="4 13" id="KW-0723">Serine/threonine-protein kinase</keyword>
<comment type="similarity">
    <text evidence="13">Belongs to the protein kinase superfamily.</text>
</comment>
<feature type="binding site" evidence="12">
    <location>
        <position position="52"/>
    </location>
    <ligand>
        <name>ATP</name>
        <dbReference type="ChEBI" id="CHEBI:30616"/>
    </ligand>
</feature>
<feature type="domain" description="Protein kinase" evidence="14">
    <location>
        <begin position="22"/>
        <end position="290"/>
    </location>
</feature>
<evidence type="ECO:0000256" key="3">
    <source>
        <dbReference type="ARBA" id="ARBA00016885"/>
    </source>
</evidence>
<dbReference type="Pfam" id="PF00069">
    <property type="entry name" value="Pkinase"/>
    <property type="match status" value="1"/>
</dbReference>
<keyword evidence="7" id="KW-0418">Kinase</keyword>
<dbReference type="InterPro" id="IPR008271">
    <property type="entry name" value="Ser/Thr_kinase_AS"/>
</dbReference>
<dbReference type="InterPro" id="IPR051138">
    <property type="entry name" value="PIM_Ser/Thr_kinase"/>
</dbReference>
<evidence type="ECO:0000256" key="4">
    <source>
        <dbReference type="ARBA" id="ARBA00022527"/>
    </source>
</evidence>
<protein>
    <recommendedName>
        <fullName evidence="3">Serine/threonine-protein kinase 1</fullName>
        <ecNumber evidence="2">2.7.11.1</ecNumber>
    </recommendedName>
</protein>
<evidence type="ECO:0000256" key="10">
    <source>
        <dbReference type="ARBA" id="ARBA00047899"/>
    </source>
</evidence>
<keyword evidence="6 12" id="KW-0547">Nucleotide-binding</keyword>
<evidence type="ECO:0000256" key="11">
    <source>
        <dbReference type="ARBA" id="ARBA00048679"/>
    </source>
</evidence>
<evidence type="ECO:0000256" key="13">
    <source>
        <dbReference type="RuleBase" id="RU000304"/>
    </source>
</evidence>
<dbReference type="InterPro" id="IPR000719">
    <property type="entry name" value="Prot_kinase_dom"/>
</dbReference>
<name>A0AA88L7A0_ARTSF</name>
<accession>A0AA88L7A0</accession>
<dbReference type="Gene3D" id="1.10.510.10">
    <property type="entry name" value="Transferase(Phosphotransferase) domain 1"/>
    <property type="match status" value="1"/>
</dbReference>
<proteinExistence type="inferred from homology"/>
<evidence type="ECO:0000256" key="7">
    <source>
        <dbReference type="ARBA" id="ARBA00022777"/>
    </source>
</evidence>
<dbReference type="PIRSF" id="PIRSF000654">
    <property type="entry name" value="Integrin-linked_kinase"/>
    <property type="match status" value="1"/>
</dbReference>
<comment type="catalytic activity">
    <reaction evidence="11">
        <text>L-seryl-[protein] + ATP = O-phospho-L-seryl-[protein] + ADP + H(+)</text>
        <dbReference type="Rhea" id="RHEA:17989"/>
        <dbReference type="Rhea" id="RHEA-COMP:9863"/>
        <dbReference type="Rhea" id="RHEA-COMP:11604"/>
        <dbReference type="ChEBI" id="CHEBI:15378"/>
        <dbReference type="ChEBI" id="CHEBI:29999"/>
        <dbReference type="ChEBI" id="CHEBI:30616"/>
        <dbReference type="ChEBI" id="CHEBI:83421"/>
        <dbReference type="ChEBI" id="CHEBI:456216"/>
        <dbReference type="EC" id="2.7.11.1"/>
    </reaction>
</comment>
<dbReference type="PROSITE" id="PS00107">
    <property type="entry name" value="PROTEIN_KINASE_ATP"/>
    <property type="match status" value="1"/>
</dbReference>
<evidence type="ECO:0000259" key="14">
    <source>
        <dbReference type="PROSITE" id="PS50011"/>
    </source>
</evidence>
<evidence type="ECO:0000256" key="6">
    <source>
        <dbReference type="ARBA" id="ARBA00022741"/>
    </source>
</evidence>
<dbReference type="EMBL" id="JAVRJZ010000006">
    <property type="protein sequence ID" value="KAK2721048.1"/>
    <property type="molecule type" value="Genomic_DNA"/>
</dbReference>
<dbReference type="GO" id="GO:0030430">
    <property type="term" value="C:host cell cytoplasm"/>
    <property type="evidence" value="ECO:0007669"/>
    <property type="project" value="UniProtKB-SubCell"/>
</dbReference>
<comment type="caution">
    <text evidence="15">The sequence shown here is derived from an EMBL/GenBank/DDBJ whole genome shotgun (WGS) entry which is preliminary data.</text>
</comment>
<evidence type="ECO:0000256" key="1">
    <source>
        <dbReference type="ARBA" id="ARBA00004192"/>
    </source>
</evidence>
<dbReference type="PROSITE" id="PS50011">
    <property type="entry name" value="PROTEIN_KINASE_DOM"/>
    <property type="match status" value="1"/>
</dbReference>
<dbReference type="InterPro" id="IPR017441">
    <property type="entry name" value="Protein_kinase_ATP_BS"/>
</dbReference>
<dbReference type="AlphaFoldDB" id="A0AA88L7A0"/>
<dbReference type="PROSITE" id="PS00108">
    <property type="entry name" value="PROTEIN_KINASE_ST"/>
    <property type="match status" value="1"/>
</dbReference>
<dbReference type="InterPro" id="IPR011009">
    <property type="entry name" value="Kinase-like_dom_sf"/>
</dbReference>
<organism evidence="15 16">
    <name type="scientific">Artemia franciscana</name>
    <name type="common">Brine shrimp</name>
    <name type="synonym">Artemia sanfranciscana</name>
    <dbReference type="NCBI Taxonomy" id="6661"/>
    <lineage>
        <taxon>Eukaryota</taxon>
        <taxon>Metazoa</taxon>
        <taxon>Ecdysozoa</taxon>
        <taxon>Arthropoda</taxon>
        <taxon>Crustacea</taxon>
        <taxon>Branchiopoda</taxon>
        <taxon>Anostraca</taxon>
        <taxon>Artemiidae</taxon>
        <taxon>Artemia</taxon>
    </lineage>
</organism>
<dbReference type="PANTHER" id="PTHR22984">
    <property type="entry name" value="SERINE/THREONINE-PROTEIN KINASE PIM"/>
    <property type="match status" value="1"/>
</dbReference>
<dbReference type="SMART" id="SM00220">
    <property type="entry name" value="S_TKc"/>
    <property type="match status" value="1"/>
</dbReference>
<dbReference type="Proteomes" id="UP001187531">
    <property type="component" value="Unassembled WGS sequence"/>
</dbReference>
<dbReference type="GO" id="GO:0005737">
    <property type="term" value="C:cytoplasm"/>
    <property type="evidence" value="ECO:0007669"/>
    <property type="project" value="TreeGrafter"/>
</dbReference>
<dbReference type="GO" id="GO:0004674">
    <property type="term" value="F:protein serine/threonine kinase activity"/>
    <property type="evidence" value="ECO:0007669"/>
    <property type="project" value="UniProtKB-KW"/>
</dbReference>
<evidence type="ECO:0000313" key="15">
    <source>
        <dbReference type="EMBL" id="KAK2721048.1"/>
    </source>
</evidence>
<evidence type="ECO:0000256" key="12">
    <source>
        <dbReference type="PROSITE-ProRule" id="PRU10141"/>
    </source>
</evidence>
<sequence length="294" mass="33208">MDLDEICSLIIKEKHRFDSRFSITDQELGSGAFGEVYLGADKSGGGKVAIKKIKKRKIYDYTVNKKGKVVPMEIEILMKIKGLDLDGFVQIIDFFEMGDEFWLVTEFFENSLDLNSFIKCQQGLSEKEALFIFRKICNCVLGLFNCKIIHRDIKPENIIITPEATIKLIDFGSATHIDRAQENLVATTLYLPPESLLEKIYKPEAVAVWSLGLVLAGLLTGKNIFAKHRSPYAVSCKKALEPLVIKCVRSIIKNITPTFSIQVKDLLSKCLNEDPDERITLKDILKHKCFSALN</sequence>
<dbReference type="GO" id="GO:0005524">
    <property type="term" value="F:ATP binding"/>
    <property type="evidence" value="ECO:0007669"/>
    <property type="project" value="UniProtKB-UniRule"/>
</dbReference>
<comment type="catalytic activity">
    <reaction evidence="10">
        <text>L-threonyl-[protein] + ATP = O-phospho-L-threonyl-[protein] + ADP + H(+)</text>
        <dbReference type="Rhea" id="RHEA:46608"/>
        <dbReference type="Rhea" id="RHEA-COMP:11060"/>
        <dbReference type="Rhea" id="RHEA-COMP:11605"/>
        <dbReference type="ChEBI" id="CHEBI:15378"/>
        <dbReference type="ChEBI" id="CHEBI:30013"/>
        <dbReference type="ChEBI" id="CHEBI:30616"/>
        <dbReference type="ChEBI" id="CHEBI:61977"/>
        <dbReference type="ChEBI" id="CHEBI:456216"/>
        <dbReference type="EC" id="2.7.11.1"/>
    </reaction>
</comment>